<evidence type="ECO:0000256" key="1">
    <source>
        <dbReference type="SAM" id="SignalP"/>
    </source>
</evidence>
<feature type="chain" id="PRO_5031182357" evidence="1">
    <location>
        <begin position="23"/>
        <end position="89"/>
    </location>
</feature>
<dbReference type="EMBL" id="JAATJC010000001">
    <property type="protein sequence ID" value="NJC06786.1"/>
    <property type="molecule type" value="Genomic_DNA"/>
</dbReference>
<dbReference type="RefSeq" id="WP_168070223.1">
    <property type="nucleotide sequence ID" value="NZ_JAATJC010000001.1"/>
</dbReference>
<protein>
    <submittedName>
        <fullName evidence="3">Putative membrane protein YkoI</fullName>
    </submittedName>
</protein>
<keyword evidence="4" id="KW-1185">Reference proteome</keyword>
<gene>
    <name evidence="3" type="ORF">GGQ97_002579</name>
</gene>
<evidence type="ECO:0000259" key="2">
    <source>
        <dbReference type="Pfam" id="PF13670"/>
    </source>
</evidence>
<proteinExistence type="predicted"/>
<name>A0A7X6BI49_9SPHN</name>
<evidence type="ECO:0000313" key="3">
    <source>
        <dbReference type="EMBL" id="NJC06786.1"/>
    </source>
</evidence>
<dbReference type="Pfam" id="PF13670">
    <property type="entry name" value="PepSY_2"/>
    <property type="match status" value="1"/>
</dbReference>
<feature type="domain" description="PepSY" evidence="2">
    <location>
        <begin position="8"/>
        <end position="86"/>
    </location>
</feature>
<organism evidence="3 4">
    <name type="scientific">Sphingomonas kaistensis</name>
    <dbReference type="NCBI Taxonomy" id="298708"/>
    <lineage>
        <taxon>Bacteria</taxon>
        <taxon>Pseudomonadati</taxon>
        <taxon>Pseudomonadota</taxon>
        <taxon>Alphaproteobacteria</taxon>
        <taxon>Sphingomonadales</taxon>
        <taxon>Sphingomonadaceae</taxon>
        <taxon>Sphingomonas</taxon>
    </lineage>
</organism>
<sequence>MRTLWTLAVLGSLAGTATPALADRAPTASERTAVERVLRQAGFVSWEEIELDDDGPRWEVDDARTRAGVRYDLKIDPRTLRIVKRERDD</sequence>
<dbReference type="Proteomes" id="UP000558192">
    <property type="component" value="Unassembled WGS sequence"/>
</dbReference>
<evidence type="ECO:0000313" key="4">
    <source>
        <dbReference type="Proteomes" id="UP000558192"/>
    </source>
</evidence>
<accession>A0A7X6BI49</accession>
<keyword evidence="1" id="KW-0732">Signal</keyword>
<dbReference type="InterPro" id="IPR025711">
    <property type="entry name" value="PepSY"/>
</dbReference>
<comment type="caution">
    <text evidence="3">The sequence shown here is derived from an EMBL/GenBank/DDBJ whole genome shotgun (WGS) entry which is preliminary data.</text>
</comment>
<feature type="signal peptide" evidence="1">
    <location>
        <begin position="1"/>
        <end position="22"/>
    </location>
</feature>
<reference evidence="3 4" key="1">
    <citation type="submission" date="2020-03" db="EMBL/GenBank/DDBJ databases">
        <title>Genomic Encyclopedia of Type Strains, Phase IV (KMG-IV): sequencing the most valuable type-strain genomes for metagenomic binning, comparative biology and taxonomic classification.</title>
        <authorList>
            <person name="Goeker M."/>
        </authorList>
    </citation>
    <scope>NUCLEOTIDE SEQUENCE [LARGE SCALE GENOMIC DNA]</scope>
    <source>
        <strain evidence="3 4">DSM 16846</strain>
    </source>
</reference>
<dbReference type="AlphaFoldDB" id="A0A7X6BI49"/>
<dbReference type="Gene3D" id="3.10.450.40">
    <property type="match status" value="1"/>
</dbReference>